<organism evidence="2 3">
    <name type="scientific">Burkholderia territorii</name>
    <dbReference type="NCBI Taxonomy" id="1503055"/>
    <lineage>
        <taxon>Bacteria</taxon>
        <taxon>Pseudomonadati</taxon>
        <taxon>Pseudomonadota</taxon>
        <taxon>Betaproteobacteria</taxon>
        <taxon>Burkholderiales</taxon>
        <taxon>Burkholderiaceae</taxon>
        <taxon>Burkholderia</taxon>
        <taxon>Burkholderia cepacia complex</taxon>
    </lineage>
</organism>
<evidence type="ECO:0000256" key="1">
    <source>
        <dbReference type="SAM" id="Coils"/>
    </source>
</evidence>
<gene>
    <name evidence="2" type="ORF">WT83_16440</name>
</gene>
<reference evidence="2 3" key="1">
    <citation type="submission" date="2015-11" db="EMBL/GenBank/DDBJ databases">
        <title>Expanding the genomic diversity of Burkholderia species for the development of highly accurate diagnostics.</title>
        <authorList>
            <person name="Sahl J."/>
            <person name="Keim P."/>
            <person name="Wagner D."/>
        </authorList>
    </citation>
    <scope>NUCLEOTIDE SEQUENCE [LARGE SCALE GENOMIC DNA]</scope>
    <source>
        <strain evidence="2 3">MSMB793WGS</strain>
    </source>
</reference>
<name>A0A108EP58_9BURK</name>
<evidence type="ECO:0000313" key="3">
    <source>
        <dbReference type="Proteomes" id="UP000068016"/>
    </source>
</evidence>
<sequence length="88" mass="10208">MLYIGVVADRKRRLDAELAQMDSEMGRMENEIARIQRDIAINTRCMDWYSKRLSALRRAIGLAQEDAADEENEEMATLRLIRACAFQE</sequence>
<keyword evidence="1" id="KW-0175">Coiled coil</keyword>
<protein>
    <submittedName>
        <fullName evidence="2">Uncharacterized protein</fullName>
    </submittedName>
</protein>
<accession>A0A108EP58</accession>
<comment type="caution">
    <text evidence="2">The sequence shown here is derived from an EMBL/GenBank/DDBJ whole genome shotgun (WGS) entry which is preliminary data.</text>
</comment>
<proteinExistence type="predicted"/>
<dbReference type="AlphaFoldDB" id="A0A108EP58"/>
<dbReference type="Pfam" id="PF09486">
    <property type="entry name" value="HrpB7"/>
    <property type="match status" value="1"/>
</dbReference>
<dbReference type="EMBL" id="LPLZ01000046">
    <property type="protein sequence ID" value="KWN14682.1"/>
    <property type="molecule type" value="Genomic_DNA"/>
</dbReference>
<evidence type="ECO:0000313" key="2">
    <source>
        <dbReference type="EMBL" id="KWN14682.1"/>
    </source>
</evidence>
<feature type="coiled-coil region" evidence="1">
    <location>
        <begin position="11"/>
        <end position="73"/>
    </location>
</feature>
<dbReference type="InterPro" id="IPR013392">
    <property type="entry name" value="T3SS_HrpB7"/>
</dbReference>
<dbReference type="Proteomes" id="UP000068016">
    <property type="component" value="Unassembled WGS sequence"/>
</dbReference>